<dbReference type="Pfam" id="PF21810">
    <property type="entry name" value="DUF6880"/>
    <property type="match status" value="1"/>
</dbReference>
<gene>
    <name evidence="1" type="ORF">GCM10022240_04220</name>
</gene>
<evidence type="ECO:0000313" key="2">
    <source>
        <dbReference type="Proteomes" id="UP001500540"/>
    </source>
</evidence>
<evidence type="ECO:0000313" key="1">
    <source>
        <dbReference type="EMBL" id="GAA3754396.1"/>
    </source>
</evidence>
<protein>
    <submittedName>
        <fullName evidence="1">Uncharacterized protein</fullName>
    </submittedName>
</protein>
<keyword evidence="2" id="KW-1185">Reference proteome</keyword>
<comment type="caution">
    <text evidence="1">The sequence shown here is derived from an EMBL/GenBank/DDBJ whole genome shotgun (WGS) entry which is preliminary data.</text>
</comment>
<dbReference type="RefSeq" id="WP_344780017.1">
    <property type="nucleotide sequence ID" value="NZ_BAABAF010000001.1"/>
</dbReference>
<name>A0ABP7G3W2_9MICO</name>
<proteinExistence type="predicted"/>
<sequence length="348" mass="38963">MTLAHDIPNVLASFRTNRRDMWTREADEFAFEAEQTVPLLADMADDYGAAGVIPVVRNAIASTFRVLMRADDSNGSIQLVIHDLLNLHAELCAQEPPTPASLSSWIQKQQFGEIGGYFSIDVADYEEALGERGLARFEAQLDMRRADLSSFTESPELAFTHDDEWHARHALRYNLQRLAVLREDEEAIVRTHGGDLPRAPLRAAAAKALTDAGFIDRAIDVAHEGMRLDGGDFQQQECGELWVELVMQAGTEDAAAAAFEVFERWPTAANARAWQVAASDAWRLNREAAIARLRERAWELTTYLLDDGDVERSWHEALHAAEGGRCSPANGTNWSPATRRSTRWRCFR</sequence>
<dbReference type="InterPro" id="IPR049245">
    <property type="entry name" value="DUF6880"/>
</dbReference>
<dbReference type="Proteomes" id="UP001500540">
    <property type="component" value="Unassembled WGS sequence"/>
</dbReference>
<accession>A0ABP7G3W2</accession>
<reference evidence="2" key="1">
    <citation type="journal article" date="2019" name="Int. J. Syst. Evol. Microbiol.">
        <title>The Global Catalogue of Microorganisms (GCM) 10K type strain sequencing project: providing services to taxonomists for standard genome sequencing and annotation.</title>
        <authorList>
            <consortium name="The Broad Institute Genomics Platform"/>
            <consortium name="The Broad Institute Genome Sequencing Center for Infectious Disease"/>
            <person name="Wu L."/>
            <person name="Ma J."/>
        </authorList>
    </citation>
    <scope>NUCLEOTIDE SEQUENCE [LARGE SCALE GENOMIC DNA]</scope>
    <source>
        <strain evidence="2">JCM 16950</strain>
    </source>
</reference>
<dbReference type="EMBL" id="BAABAF010000001">
    <property type="protein sequence ID" value="GAA3754396.1"/>
    <property type="molecule type" value="Genomic_DNA"/>
</dbReference>
<organism evidence="1 2">
    <name type="scientific">Microbacterium kribbense</name>
    <dbReference type="NCBI Taxonomy" id="433645"/>
    <lineage>
        <taxon>Bacteria</taxon>
        <taxon>Bacillati</taxon>
        <taxon>Actinomycetota</taxon>
        <taxon>Actinomycetes</taxon>
        <taxon>Micrococcales</taxon>
        <taxon>Microbacteriaceae</taxon>
        <taxon>Microbacterium</taxon>
    </lineage>
</organism>